<evidence type="ECO:0000256" key="2">
    <source>
        <dbReference type="ARBA" id="ARBA00022840"/>
    </source>
</evidence>
<feature type="region of interest" description="Disordered" evidence="4">
    <location>
        <begin position="906"/>
        <end position="956"/>
    </location>
</feature>
<gene>
    <name evidence="6" type="ORF">J2S42_005514</name>
</gene>
<dbReference type="Proteomes" id="UP001240236">
    <property type="component" value="Unassembled WGS sequence"/>
</dbReference>
<dbReference type="PANTHER" id="PTHR22683:SF41">
    <property type="entry name" value="DNA TRANSLOCASE FTSK"/>
    <property type="match status" value="1"/>
</dbReference>
<sequence>MSSRVSMLVAARQDVAAARGLARAAQAGAEEIKTETRRRYEVIRGAHDTCLAALTEARETARDEIFERFHGEAVARAGTLGRLAAACAPGPAGAPWPAWRPAVTGRAGLLRIGVIAVDEDVPTVPALIPLLDRAHLEITRDPEDGDGRHHRASTADGLIAGLLLRALGGTPAGDLRIWAYDPDRLGGSLAGFAPLAAAGVLTSVGPGGLTTMLDELVEHVRRINETVPAGRPGRRPEPWRLAVLLGDGADLTPQQRAQLDRLVRTGVAAGVHLIARDVPLAEHPDVEHVHLTGRAAYCDTAGVLPVRLDPPPPAEQTAAVCRKLAGALSAGPPPALLADLLPARIWRESAAAALTAPIGVGPDGEPIEVTLGDDPPHALIGGPSGSGKTNLIYAWLGALAARYSPAELALYLLDFKEGVSFARFAPSPRDPSWLPHVRLAGVNVNDDREFGLALLRHLSAELRTRARAAKRYEAGKLAELRAEDPDGAWPRIVAVIDEFQLLLGARDAVTAEAAALLEDLARRGRSQGIHLVLASQDVSGIEALWGRPGLVAQFTLRIALPKARRILAETNLAADVIPRHHAVINADSGAPSANRIARLPDAGDRQAWRALQERLWRLRPPGATPPRLFDGDAVPSCPDFSVHSGPPRAAVGETIDVDALPAYVTMPRAPGRNLAIVGTRGEEAAAILASAARSLAASVPGARFSVACPDPALAPLIAPLRAALPSATFHIGSVAADLFATVSANLPTASPDHTGPHYLLGLALDALTTSPAATTAGAPGAADTPGVPGTVDAVAVRRSPIPPLSAMTTAPGPARVSSRAADPLRTILDQGPGRHVHVLGWWRSVARLRDSLGGIAARFDAIGAWVALDVQGPDLAPLSPAPGGPAWFPRPGRALCFDRSEDRHPRMVIPYAPPGPAAERPPSTPAAPGPAPGSGSAGIPAATTSAAAGDVTGAGS</sequence>
<dbReference type="PROSITE" id="PS50901">
    <property type="entry name" value="FTSK"/>
    <property type="match status" value="1"/>
</dbReference>
<feature type="domain" description="FtsK" evidence="5">
    <location>
        <begin position="364"/>
        <end position="569"/>
    </location>
</feature>
<dbReference type="Gene3D" id="3.40.50.300">
    <property type="entry name" value="P-loop containing nucleotide triphosphate hydrolases"/>
    <property type="match status" value="2"/>
</dbReference>
<accession>A0AAE3W5N4</accession>
<dbReference type="AlphaFoldDB" id="A0AAE3W5N4"/>
<comment type="caution">
    <text evidence="6">The sequence shown here is derived from an EMBL/GenBank/DDBJ whole genome shotgun (WGS) entry which is preliminary data.</text>
</comment>
<protein>
    <recommendedName>
        <fullName evidence="5">FtsK domain-containing protein</fullName>
    </recommendedName>
</protein>
<evidence type="ECO:0000256" key="1">
    <source>
        <dbReference type="ARBA" id="ARBA00022741"/>
    </source>
</evidence>
<feature type="binding site" evidence="3">
    <location>
        <begin position="382"/>
        <end position="389"/>
    </location>
    <ligand>
        <name>ATP</name>
        <dbReference type="ChEBI" id="CHEBI:30616"/>
    </ligand>
</feature>
<evidence type="ECO:0000256" key="3">
    <source>
        <dbReference type="PROSITE-ProRule" id="PRU00289"/>
    </source>
</evidence>
<organism evidence="6 7">
    <name type="scientific">Catenuloplanes indicus</name>
    <dbReference type="NCBI Taxonomy" id="137267"/>
    <lineage>
        <taxon>Bacteria</taxon>
        <taxon>Bacillati</taxon>
        <taxon>Actinomycetota</taxon>
        <taxon>Actinomycetes</taxon>
        <taxon>Micromonosporales</taxon>
        <taxon>Micromonosporaceae</taxon>
        <taxon>Catenuloplanes</taxon>
    </lineage>
</organism>
<dbReference type="GO" id="GO:0003677">
    <property type="term" value="F:DNA binding"/>
    <property type="evidence" value="ECO:0007669"/>
    <property type="project" value="InterPro"/>
</dbReference>
<feature type="compositionally biased region" description="Low complexity" evidence="4">
    <location>
        <begin position="933"/>
        <end position="956"/>
    </location>
</feature>
<dbReference type="Pfam" id="PF01580">
    <property type="entry name" value="FtsK_SpoIIIE"/>
    <property type="match status" value="1"/>
</dbReference>
<dbReference type="SUPFAM" id="SSF52540">
    <property type="entry name" value="P-loop containing nucleoside triphosphate hydrolases"/>
    <property type="match status" value="1"/>
</dbReference>
<keyword evidence="1 3" id="KW-0547">Nucleotide-binding</keyword>
<dbReference type="InterPro" id="IPR050206">
    <property type="entry name" value="FtsK/SpoIIIE/SftA"/>
</dbReference>
<reference evidence="6 7" key="1">
    <citation type="submission" date="2023-07" db="EMBL/GenBank/DDBJ databases">
        <title>Sequencing the genomes of 1000 actinobacteria strains.</title>
        <authorList>
            <person name="Klenk H.-P."/>
        </authorList>
    </citation>
    <scope>NUCLEOTIDE SEQUENCE [LARGE SCALE GENOMIC DNA]</scope>
    <source>
        <strain evidence="6 7">DSM 44709</strain>
    </source>
</reference>
<dbReference type="CDD" id="cd01127">
    <property type="entry name" value="TrwB_TraG_TraD_VirD4"/>
    <property type="match status" value="1"/>
</dbReference>
<keyword evidence="2 3" id="KW-0067">ATP-binding</keyword>
<dbReference type="PANTHER" id="PTHR22683">
    <property type="entry name" value="SPORULATION PROTEIN RELATED"/>
    <property type="match status" value="1"/>
</dbReference>
<evidence type="ECO:0000313" key="6">
    <source>
        <dbReference type="EMBL" id="MDQ0368845.1"/>
    </source>
</evidence>
<evidence type="ECO:0000259" key="5">
    <source>
        <dbReference type="PROSITE" id="PS50901"/>
    </source>
</evidence>
<name>A0AAE3W5N4_9ACTN</name>
<dbReference type="InterPro" id="IPR027417">
    <property type="entry name" value="P-loop_NTPase"/>
</dbReference>
<dbReference type="EMBL" id="JAUSUZ010000001">
    <property type="protein sequence ID" value="MDQ0368845.1"/>
    <property type="molecule type" value="Genomic_DNA"/>
</dbReference>
<evidence type="ECO:0000256" key="4">
    <source>
        <dbReference type="SAM" id="MobiDB-lite"/>
    </source>
</evidence>
<evidence type="ECO:0000313" key="7">
    <source>
        <dbReference type="Proteomes" id="UP001240236"/>
    </source>
</evidence>
<proteinExistence type="predicted"/>
<feature type="compositionally biased region" description="Pro residues" evidence="4">
    <location>
        <begin position="922"/>
        <end position="931"/>
    </location>
</feature>
<dbReference type="InterPro" id="IPR002543">
    <property type="entry name" value="FtsK_dom"/>
</dbReference>
<dbReference type="GO" id="GO:0005524">
    <property type="term" value="F:ATP binding"/>
    <property type="evidence" value="ECO:0007669"/>
    <property type="project" value="UniProtKB-UniRule"/>
</dbReference>
<keyword evidence="7" id="KW-1185">Reference proteome</keyword>